<organism evidence="1 2">
    <name type="scientific">Ascaris lumbricoides</name>
    <name type="common">Giant roundworm</name>
    <dbReference type="NCBI Taxonomy" id="6252"/>
    <lineage>
        <taxon>Eukaryota</taxon>
        <taxon>Metazoa</taxon>
        <taxon>Ecdysozoa</taxon>
        <taxon>Nematoda</taxon>
        <taxon>Chromadorea</taxon>
        <taxon>Rhabditida</taxon>
        <taxon>Spirurina</taxon>
        <taxon>Ascaridomorpha</taxon>
        <taxon>Ascaridoidea</taxon>
        <taxon>Ascarididae</taxon>
        <taxon>Ascaris</taxon>
    </lineage>
</organism>
<reference evidence="2" key="1">
    <citation type="submission" date="2017-02" db="UniProtKB">
        <authorList>
            <consortium name="WormBaseParasite"/>
        </authorList>
    </citation>
    <scope>IDENTIFICATION</scope>
</reference>
<sequence length="50" mass="5564">MIAYLISEIDPSSLENDEDSNMEAFGSSLIGMGGKSIICYQLIYHVFTLF</sequence>
<name>A0A0M3IJQ5_ASCLU</name>
<evidence type="ECO:0000313" key="1">
    <source>
        <dbReference type="Proteomes" id="UP000036681"/>
    </source>
</evidence>
<protein>
    <submittedName>
        <fullName evidence="2">Ovule protein</fullName>
    </submittedName>
</protein>
<evidence type="ECO:0000313" key="2">
    <source>
        <dbReference type="WBParaSite" id="ALUE_0001890501-mRNA-1"/>
    </source>
</evidence>
<proteinExistence type="predicted"/>
<keyword evidence="1" id="KW-1185">Reference proteome</keyword>
<dbReference type="Proteomes" id="UP000036681">
    <property type="component" value="Unplaced"/>
</dbReference>
<dbReference type="AlphaFoldDB" id="A0A0M3IJQ5"/>
<dbReference type="WBParaSite" id="ALUE_0001890501-mRNA-1">
    <property type="protein sequence ID" value="ALUE_0001890501-mRNA-1"/>
    <property type="gene ID" value="ALUE_0001890501"/>
</dbReference>
<accession>A0A0M3IJQ5</accession>